<sequence length="671" mass="76871">MSKLCSSHFDRDDFTVTAVRRFLRRDAVPRNAVLPDAPVAAVEDIEVEVVTVNDVDLVDEQNNDEDLMANIVVVEELIAARVTAPAPARSFIGPMDRVCPHCCARHFIGEHYICCGDGKVLLTGDRALREVPLALRRLLSEDGPENRHFQNEVRQYNNAMAFASLVTQDFQAPPRRGPRTFVMHGQTYHLISDAAAGPDAIPRFCQLYFVDTRLATQSRIRNPVNSACRPDLLERLDILLREINPYARMFMYMTEIWNREQFAAAVENPARPPRTISMYFVRDSRDPGRRNEPAVREIAAVFVGNDGNPPENVDFVVYDRNPNPNVNYRRIPSTSRHTDPLLYPLLFPHGEQGWATYMPHEGPRRTRVNQNVSPKEYSCYRLAVRYDGLNEPNARFSAIHNSRFLFQQYACDHYVRVEASRLSYLRNNQDQLRSESYQGLMDHLAVQDVPQDQQHAVGRRVILPSSFAGSPRSMQLNYQDAMAIVRKFGKPDLFITFTCNPRWPEIVENLPPRVVSSDRPELVSRVFNLKLQDLMRDITEHHIFGRVEAFVYVVEFQKRGLPHAHILLILQEMYKPKVAEDVDQLIRAEIPDPDTERELYDIVVTNMMHGPCGVLNPACSCMVDGKCQKDFPKPFNSETQFRSAGGYPAYRRRDDGRAALVRNRELFNDSV</sequence>
<evidence type="ECO:0000313" key="3">
    <source>
        <dbReference type="RefSeq" id="XP_025424902.1"/>
    </source>
</evidence>
<dbReference type="AlphaFoldDB" id="A0A8B8GRL6"/>
<dbReference type="Proteomes" id="UP000694846">
    <property type="component" value="Unplaced"/>
</dbReference>
<evidence type="ECO:0000313" key="2">
    <source>
        <dbReference type="Proteomes" id="UP000694846"/>
    </source>
</evidence>
<keyword evidence="2" id="KW-1185">Reference proteome</keyword>
<protein>
    <submittedName>
        <fullName evidence="3">Uncharacterized protein LOC112693872</fullName>
    </submittedName>
</protein>
<dbReference type="GeneID" id="112693872"/>
<gene>
    <name evidence="3" type="primary">LOC112693872</name>
</gene>
<dbReference type="Pfam" id="PF14214">
    <property type="entry name" value="Helitron_like_N"/>
    <property type="match status" value="1"/>
</dbReference>
<dbReference type="InterPro" id="IPR025476">
    <property type="entry name" value="Helitron_helicase-like"/>
</dbReference>
<dbReference type="PANTHER" id="PTHR45786:SF74">
    <property type="entry name" value="ATP-DEPENDENT DNA HELICASE"/>
    <property type="match status" value="1"/>
</dbReference>
<accession>A0A8B8GRL6</accession>
<reference evidence="3" key="1">
    <citation type="submission" date="2025-08" db="UniProtKB">
        <authorList>
            <consortium name="RefSeq"/>
        </authorList>
    </citation>
    <scope>IDENTIFICATION</scope>
</reference>
<feature type="non-terminal residue" evidence="3">
    <location>
        <position position="671"/>
    </location>
</feature>
<evidence type="ECO:0000259" key="1">
    <source>
        <dbReference type="Pfam" id="PF14214"/>
    </source>
</evidence>
<feature type="domain" description="Helitron helicase-like" evidence="1">
    <location>
        <begin position="393"/>
        <end position="568"/>
    </location>
</feature>
<dbReference type="RefSeq" id="XP_025424902.1">
    <property type="nucleotide sequence ID" value="XM_025569117.1"/>
</dbReference>
<name>A0A8B8GRL6_9HEMI</name>
<organism evidence="2 3">
    <name type="scientific">Sipha flava</name>
    <name type="common">yellow sugarcane aphid</name>
    <dbReference type="NCBI Taxonomy" id="143950"/>
    <lineage>
        <taxon>Eukaryota</taxon>
        <taxon>Metazoa</taxon>
        <taxon>Ecdysozoa</taxon>
        <taxon>Arthropoda</taxon>
        <taxon>Hexapoda</taxon>
        <taxon>Insecta</taxon>
        <taxon>Pterygota</taxon>
        <taxon>Neoptera</taxon>
        <taxon>Paraneoptera</taxon>
        <taxon>Hemiptera</taxon>
        <taxon>Sternorrhyncha</taxon>
        <taxon>Aphidomorpha</taxon>
        <taxon>Aphidoidea</taxon>
        <taxon>Aphididae</taxon>
        <taxon>Sipha</taxon>
    </lineage>
</organism>
<dbReference type="PANTHER" id="PTHR45786">
    <property type="entry name" value="DNA BINDING PROTEIN-LIKE"/>
    <property type="match status" value="1"/>
</dbReference>
<dbReference type="OrthoDB" id="6604979at2759"/>
<proteinExistence type="predicted"/>